<feature type="compositionally biased region" description="Pro residues" evidence="1">
    <location>
        <begin position="1"/>
        <end position="14"/>
    </location>
</feature>
<organism evidence="2">
    <name type="scientific">marine metagenome</name>
    <dbReference type="NCBI Taxonomy" id="408172"/>
    <lineage>
        <taxon>unclassified sequences</taxon>
        <taxon>metagenomes</taxon>
        <taxon>ecological metagenomes</taxon>
    </lineage>
</organism>
<reference evidence="2" key="1">
    <citation type="submission" date="2018-05" db="EMBL/GenBank/DDBJ databases">
        <authorList>
            <person name="Lanie J.A."/>
            <person name="Ng W.-L."/>
            <person name="Kazmierczak K.M."/>
            <person name="Andrzejewski T.M."/>
            <person name="Davidsen T.M."/>
            <person name="Wayne K.J."/>
            <person name="Tettelin H."/>
            <person name="Glass J.I."/>
            <person name="Rusch D."/>
            <person name="Podicherti R."/>
            <person name="Tsui H.-C.T."/>
            <person name="Winkler M.E."/>
        </authorList>
    </citation>
    <scope>NUCLEOTIDE SEQUENCE</scope>
</reference>
<sequence length="60" mass="6488">GGRPSEPPRSPMPPSTATAAWVWRRTIRSTATRSGTSTSQPRLAPAPSRCARSAACWRRP</sequence>
<feature type="region of interest" description="Disordered" evidence="1">
    <location>
        <begin position="1"/>
        <end position="60"/>
    </location>
</feature>
<feature type="compositionally biased region" description="Low complexity" evidence="1">
    <location>
        <begin position="28"/>
        <end position="60"/>
    </location>
</feature>
<proteinExistence type="predicted"/>
<accession>A0A382N2K7</accession>
<feature type="non-terminal residue" evidence="2">
    <location>
        <position position="60"/>
    </location>
</feature>
<feature type="non-terminal residue" evidence="2">
    <location>
        <position position="1"/>
    </location>
</feature>
<dbReference type="EMBL" id="UINC01097372">
    <property type="protein sequence ID" value="SVC55020.1"/>
    <property type="molecule type" value="Genomic_DNA"/>
</dbReference>
<gene>
    <name evidence="2" type="ORF">METZ01_LOCUS307874</name>
</gene>
<protein>
    <submittedName>
        <fullName evidence="2">Uncharacterized protein</fullName>
    </submittedName>
</protein>
<dbReference type="AlphaFoldDB" id="A0A382N2K7"/>
<name>A0A382N2K7_9ZZZZ</name>
<evidence type="ECO:0000313" key="2">
    <source>
        <dbReference type="EMBL" id="SVC55020.1"/>
    </source>
</evidence>
<evidence type="ECO:0000256" key="1">
    <source>
        <dbReference type="SAM" id="MobiDB-lite"/>
    </source>
</evidence>